<protein>
    <recommendedName>
        <fullName evidence="1">RRXRR domain-containing protein</fullName>
    </recommendedName>
</protein>
<dbReference type="EMBL" id="JACCFS010000001">
    <property type="protein sequence ID" value="NYJ33561.1"/>
    <property type="molecule type" value="Genomic_DNA"/>
</dbReference>
<feature type="domain" description="RRXRR" evidence="1">
    <location>
        <begin position="1"/>
        <end position="33"/>
    </location>
</feature>
<accession>A0A7Z0EL05</accession>
<reference evidence="2 3" key="1">
    <citation type="submission" date="2020-07" db="EMBL/GenBank/DDBJ databases">
        <title>Sequencing the genomes of 1000 actinobacteria strains.</title>
        <authorList>
            <person name="Klenk H.-P."/>
        </authorList>
    </citation>
    <scope>NUCLEOTIDE SEQUENCE [LARGE SCALE GENOMIC DNA]</scope>
    <source>
        <strain evidence="2 3">DSM 44442</strain>
    </source>
</reference>
<evidence type="ECO:0000313" key="2">
    <source>
        <dbReference type="EMBL" id="NYJ33561.1"/>
    </source>
</evidence>
<dbReference type="InterPro" id="IPR025938">
    <property type="entry name" value="RRXRR_dom"/>
</dbReference>
<evidence type="ECO:0000313" key="3">
    <source>
        <dbReference type="Proteomes" id="UP000572051"/>
    </source>
</evidence>
<sequence length="34" mass="3642">MIRLKDRTAAESEVDGVEIGIDPGSRHTGIAVFT</sequence>
<dbReference type="Proteomes" id="UP000572051">
    <property type="component" value="Unassembled WGS sequence"/>
</dbReference>
<keyword evidence="3" id="KW-1185">Reference proteome</keyword>
<comment type="caution">
    <text evidence="2">The sequence shown here is derived from an EMBL/GenBank/DDBJ whole genome shotgun (WGS) entry which is preliminary data.</text>
</comment>
<name>A0A7Z0EL05_9ACTN</name>
<dbReference type="AlphaFoldDB" id="A0A7Z0EL05"/>
<evidence type="ECO:0000259" key="1">
    <source>
        <dbReference type="Pfam" id="PF14239"/>
    </source>
</evidence>
<proteinExistence type="predicted"/>
<organism evidence="2 3">
    <name type="scientific">Nocardiopsis aegyptia</name>
    <dbReference type="NCBI Taxonomy" id="220378"/>
    <lineage>
        <taxon>Bacteria</taxon>
        <taxon>Bacillati</taxon>
        <taxon>Actinomycetota</taxon>
        <taxon>Actinomycetes</taxon>
        <taxon>Streptosporangiales</taxon>
        <taxon>Nocardiopsidaceae</taxon>
        <taxon>Nocardiopsis</taxon>
    </lineage>
</organism>
<dbReference type="Pfam" id="PF14239">
    <property type="entry name" value="RRXRR"/>
    <property type="match status" value="1"/>
</dbReference>
<gene>
    <name evidence="2" type="ORF">HNR10_001442</name>
</gene>